<dbReference type="Proteomes" id="UP000553706">
    <property type="component" value="Unassembled WGS sequence"/>
</dbReference>
<reference evidence="1 2" key="1">
    <citation type="submission" date="2020-08" db="EMBL/GenBank/DDBJ databases">
        <title>Genomic Encyclopedia of Type Strains, Phase IV (KMG-IV): sequencing the most valuable type-strain genomes for metagenomic binning, comparative biology and taxonomic classification.</title>
        <authorList>
            <person name="Goeker M."/>
        </authorList>
    </citation>
    <scope>NUCLEOTIDE SEQUENCE [LARGE SCALE GENOMIC DNA]</scope>
    <source>
        <strain evidence="1 2">DSM 27026</strain>
    </source>
</reference>
<protein>
    <submittedName>
        <fullName evidence="1">Uncharacterized protein</fullName>
    </submittedName>
</protein>
<dbReference type="AlphaFoldDB" id="A0A840VRW0"/>
<gene>
    <name evidence="1" type="ORF">HNP71_002603</name>
</gene>
<evidence type="ECO:0000313" key="1">
    <source>
        <dbReference type="EMBL" id="MBB5374331.1"/>
    </source>
</evidence>
<comment type="caution">
    <text evidence="1">The sequence shown here is derived from an EMBL/GenBank/DDBJ whole genome shotgun (WGS) entry which is preliminary data.</text>
</comment>
<dbReference type="EMBL" id="JACHFJ010000015">
    <property type="protein sequence ID" value="MBB5374331.1"/>
    <property type="molecule type" value="Genomic_DNA"/>
</dbReference>
<organism evidence="1 2">
    <name type="scientific">Acidocella aromatica</name>
    <dbReference type="NCBI Taxonomy" id="1303579"/>
    <lineage>
        <taxon>Bacteria</taxon>
        <taxon>Pseudomonadati</taxon>
        <taxon>Pseudomonadota</taxon>
        <taxon>Alphaproteobacteria</taxon>
        <taxon>Acetobacterales</taxon>
        <taxon>Acidocellaceae</taxon>
        <taxon>Acidocella</taxon>
    </lineage>
</organism>
<keyword evidence="2" id="KW-1185">Reference proteome</keyword>
<accession>A0A840VRW0</accession>
<evidence type="ECO:0000313" key="2">
    <source>
        <dbReference type="Proteomes" id="UP000553706"/>
    </source>
</evidence>
<sequence length="42" mass="4727">MLQQNTATIKTAQIYGNTYLDTLSCRTLADQGVWQAVSCQYK</sequence>
<proteinExistence type="predicted"/>
<name>A0A840VRW0_9PROT</name>